<dbReference type="PANTHER" id="PTHR30055:SF234">
    <property type="entry name" value="HTH-TYPE TRANSCRIPTIONAL REGULATOR BETI"/>
    <property type="match status" value="1"/>
</dbReference>
<name>A0A4Q7VP72_9BURK</name>
<keyword evidence="7" id="KW-1185">Reference proteome</keyword>
<dbReference type="GO" id="GO:0000976">
    <property type="term" value="F:transcription cis-regulatory region binding"/>
    <property type="evidence" value="ECO:0007669"/>
    <property type="project" value="TreeGrafter"/>
</dbReference>
<evidence type="ECO:0000256" key="3">
    <source>
        <dbReference type="ARBA" id="ARBA00023163"/>
    </source>
</evidence>
<dbReference type="RefSeq" id="WP_130432614.1">
    <property type="nucleotide sequence ID" value="NZ_SHKP01000006.1"/>
</dbReference>
<evidence type="ECO:0000256" key="4">
    <source>
        <dbReference type="PROSITE-ProRule" id="PRU00335"/>
    </source>
</evidence>
<sequence length="219" mass="23925">MPTRSDTAPISPTQQSLILDQAALAFAELGYAAASMSDLAARCGVSKSLLYHYFTSKESILLALFDGYTRRLLALCEEVAARELEAQAHLDALVRAFLDEYQTSQAVHKLLLQDVEHLPTRERRRIRAQERQVVEAFRGVVQAALAPGIDGAELTAATMMLLGMINWTFTWLDPKGELSYEDFAAAVLAVCRGGFGALPARAPAAARATSRTSRPRSRS</sequence>
<keyword evidence="3" id="KW-0804">Transcription</keyword>
<accession>A0A4Q7VP72</accession>
<dbReference type="Pfam" id="PF00440">
    <property type="entry name" value="TetR_N"/>
    <property type="match status" value="1"/>
</dbReference>
<dbReference type="OrthoDB" id="5293556at2"/>
<evidence type="ECO:0000259" key="5">
    <source>
        <dbReference type="PROSITE" id="PS50977"/>
    </source>
</evidence>
<dbReference type="EMBL" id="SHKP01000006">
    <property type="protein sequence ID" value="RZT98142.1"/>
    <property type="molecule type" value="Genomic_DNA"/>
</dbReference>
<dbReference type="Pfam" id="PF17932">
    <property type="entry name" value="TetR_C_24"/>
    <property type="match status" value="1"/>
</dbReference>
<dbReference type="InterPro" id="IPR050109">
    <property type="entry name" value="HTH-type_TetR-like_transc_reg"/>
</dbReference>
<protein>
    <submittedName>
        <fullName evidence="6">TetR family transcriptional regulator</fullName>
    </submittedName>
</protein>
<dbReference type="PRINTS" id="PR00455">
    <property type="entry name" value="HTHTETR"/>
</dbReference>
<dbReference type="PANTHER" id="PTHR30055">
    <property type="entry name" value="HTH-TYPE TRANSCRIPTIONAL REGULATOR RUTR"/>
    <property type="match status" value="1"/>
</dbReference>
<dbReference type="InterPro" id="IPR009057">
    <property type="entry name" value="Homeodomain-like_sf"/>
</dbReference>
<evidence type="ECO:0000256" key="1">
    <source>
        <dbReference type="ARBA" id="ARBA00023015"/>
    </source>
</evidence>
<reference evidence="6 7" key="1">
    <citation type="submission" date="2019-02" db="EMBL/GenBank/DDBJ databases">
        <title>Genomic Encyclopedia of Type Strains, Phase IV (KMG-IV): sequencing the most valuable type-strain genomes for metagenomic binning, comparative biology and taxonomic classification.</title>
        <authorList>
            <person name="Goeker M."/>
        </authorList>
    </citation>
    <scope>NUCLEOTIDE SEQUENCE [LARGE SCALE GENOMIC DNA]</scope>
    <source>
        <strain evidence="6 7">DSM 19570</strain>
    </source>
</reference>
<evidence type="ECO:0000313" key="7">
    <source>
        <dbReference type="Proteomes" id="UP000293671"/>
    </source>
</evidence>
<proteinExistence type="predicted"/>
<evidence type="ECO:0000313" key="6">
    <source>
        <dbReference type="EMBL" id="RZT98142.1"/>
    </source>
</evidence>
<dbReference type="Proteomes" id="UP000293671">
    <property type="component" value="Unassembled WGS sequence"/>
</dbReference>
<dbReference type="SUPFAM" id="SSF46689">
    <property type="entry name" value="Homeodomain-like"/>
    <property type="match status" value="1"/>
</dbReference>
<feature type="DNA-binding region" description="H-T-H motif" evidence="4">
    <location>
        <begin position="35"/>
        <end position="54"/>
    </location>
</feature>
<evidence type="ECO:0000256" key="2">
    <source>
        <dbReference type="ARBA" id="ARBA00023125"/>
    </source>
</evidence>
<dbReference type="InterPro" id="IPR036271">
    <property type="entry name" value="Tet_transcr_reg_TetR-rel_C_sf"/>
</dbReference>
<gene>
    <name evidence="6" type="ORF">EV670_2551</name>
</gene>
<dbReference type="InterPro" id="IPR041490">
    <property type="entry name" value="KstR2_TetR_C"/>
</dbReference>
<dbReference type="Gene3D" id="1.10.357.10">
    <property type="entry name" value="Tetracycline Repressor, domain 2"/>
    <property type="match status" value="1"/>
</dbReference>
<keyword evidence="1" id="KW-0805">Transcription regulation</keyword>
<dbReference type="InterPro" id="IPR001647">
    <property type="entry name" value="HTH_TetR"/>
</dbReference>
<dbReference type="SUPFAM" id="SSF48498">
    <property type="entry name" value="Tetracyclin repressor-like, C-terminal domain"/>
    <property type="match status" value="1"/>
</dbReference>
<keyword evidence="2 4" id="KW-0238">DNA-binding</keyword>
<organism evidence="6 7">
    <name type="scientific">Rivibacter subsaxonicus</name>
    <dbReference type="NCBI Taxonomy" id="457575"/>
    <lineage>
        <taxon>Bacteria</taxon>
        <taxon>Pseudomonadati</taxon>
        <taxon>Pseudomonadota</taxon>
        <taxon>Betaproteobacteria</taxon>
        <taxon>Burkholderiales</taxon>
        <taxon>Rivibacter</taxon>
    </lineage>
</organism>
<dbReference type="GO" id="GO:0003700">
    <property type="term" value="F:DNA-binding transcription factor activity"/>
    <property type="evidence" value="ECO:0007669"/>
    <property type="project" value="TreeGrafter"/>
</dbReference>
<comment type="caution">
    <text evidence="6">The sequence shown here is derived from an EMBL/GenBank/DDBJ whole genome shotgun (WGS) entry which is preliminary data.</text>
</comment>
<dbReference type="Gene3D" id="1.10.10.60">
    <property type="entry name" value="Homeodomain-like"/>
    <property type="match status" value="1"/>
</dbReference>
<dbReference type="AlphaFoldDB" id="A0A4Q7VP72"/>
<feature type="domain" description="HTH tetR-type" evidence="5">
    <location>
        <begin position="12"/>
        <end position="72"/>
    </location>
</feature>
<dbReference type="PROSITE" id="PS50977">
    <property type="entry name" value="HTH_TETR_2"/>
    <property type="match status" value="1"/>
</dbReference>